<organism evidence="6 7">
    <name type="scientific">Mucilaginibacter antarcticus</name>
    <dbReference type="NCBI Taxonomy" id="1855725"/>
    <lineage>
        <taxon>Bacteria</taxon>
        <taxon>Pseudomonadati</taxon>
        <taxon>Bacteroidota</taxon>
        <taxon>Sphingobacteriia</taxon>
        <taxon>Sphingobacteriales</taxon>
        <taxon>Sphingobacteriaceae</taxon>
        <taxon>Mucilaginibacter</taxon>
    </lineage>
</organism>
<dbReference type="InterPro" id="IPR016944">
    <property type="entry name" value="UCP030066"/>
</dbReference>
<feature type="transmembrane region" description="Helical" evidence="5">
    <location>
        <begin position="46"/>
        <end position="67"/>
    </location>
</feature>
<comment type="subcellular location">
    <subcellularLocation>
        <location evidence="1">Membrane</location>
        <topology evidence="1">Multi-pass membrane protein</topology>
    </subcellularLocation>
</comment>
<dbReference type="InterPro" id="IPR032808">
    <property type="entry name" value="DoxX"/>
</dbReference>
<comment type="caution">
    <text evidence="6">The sequence shown here is derived from an EMBL/GenBank/DDBJ whole genome shotgun (WGS) entry which is preliminary data.</text>
</comment>
<keyword evidence="2 5" id="KW-0812">Transmembrane</keyword>
<evidence type="ECO:0000256" key="4">
    <source>
        <dbReference type="ARBA" id="ARBA00023136"/>
    </source>
</evidence>
<gene>
    <name evidence="6" type="ORF">ACFSYC_11410</name>
</gene>
<evidence type="ECO:0000256" key="2">
    <source>
        <dbReference type="ARBA" id="ARBA00022692"/>
    </source>
</evidence>
<sequence>MKVTKVICWVVTLLFAGFMIFSSISNVTMAKEAVAFMKQLGYPAYFIPFIGVAKILGCIAILVPGYYRIKEWAYAGLFFDLIGATYSLICVFGVNSALLFMLLAIGLGAASYMLYHKVYGQPVKTL</sequence>
<evidence type="ECO:0000256" key="5">
    <source>
        <dbReference type="SAM" id="Phobius"/>
    </source>
</evidence>
<accession>A0ABW5XPA8</accession>
<keyword evidence="3 5" id="KW-1133">Transmembrane helix</keyword>
<name>A0ABW5XPA8_9SPHI</name>
<dbReference type="Pfam" id="PF13564">
    <property type="entry name" value="DoxX_2"/>
    <property type="match status" value="1"/>
</dbReference>
<dbReference type="Proteomes" id="UP001597601">
    <property type="component" value="Unassembled WGS sequence"/>
</dbReference>
<protein>
    <submittedName>
        <fullName evidence="6">DoxX family protein</fullName>
    </submittedName>
</protein>
<keyword evidence="4 5" id="KW-0472">Membrane</keyword>
<keyword evidence="7" id="KW-1185">Reference proteome</keyword>
<proteinExistence type="predicted"/>
<reference evidence="7" key="1">
    <citation type="journal article" date="2019" name="Int. J. Syst. Evol. Microbiol.">
        <title>The Global Catalogue of Microorganisms (GCM) 10K type strain sequencing project: providing services to taxonomists for standard genome sequencing and annotation.</title>
        <authorList>
            <consortium name="The Broad Institute Genomics Platform"/>
            <consortium name="The Broad Institute Genome Sequencing Center for Infectious Disease"/>
            <person name="Wu L."/>
            <person name="Ma J."/>
        </authorList>
    </citation>
    <scope>NUCLEOTIDE SEQUENCE [LARGE SCALE GENOMIC DNA]</scope>
    <source>
        <strain evidence="7">KCTC 52232</strain>
    </source>
</reference>
<evidence type="ECO:0000256" key="1">
    <source>
        <dbReference type="ARBA" id="ARBA00004141"/>
    </source>
</evidence>
<dbReference type="EMBL" id="JBHUON010000012">
    <property type="protein sequence ID" value="MFD2865295.1"/>
    <property type="molecule type" value="Genomic_DNA"/>
</dbReference>
<evidence type="ECO:0000256" key="3">
    <source>
        <dbReference type="ARBA" id="ARBA00022989"/>
    </source>
</evidence>
<dbReference type="RefSeq" id="WP_377127372.1">
    <property type="nucleotide sequence ID" value="NZ_JBHUHN010000001.1"/>
</dbReference>
<evidence type="ECO:0000313" key="6">
    <source>
        <dbReference type="EMBL" id="MFD2865295.1"/>
    </source>
</evidence>
<dbReference type="PIRSF" id="PIRSF030066">
    <property type="entry name" value="UCP030066"/>
    <property type="match status" value="1"/>
</dbReference>
<feature type="transmembrane region" description="Helical" evidence="5">
    <location>
        <begin position="95"/>
        <end position="115"/>
    </location>
</feature>
<evidence type="ECO:0000313" key="7">
    <source>
        <dbReference type="Proteomes" id="UP001597601"/>
    </source>
</evidence>